<evidence type="ECO:0000313" key="5">
    <source>
        <dbReference type="Proteomes" id="UP001165065"/>
    </source>
</evidence>
<dbReference type="Gene3D" id="3.30.40.10">
    <property type="entry name" value="Zinc/RING finger domain, C3HC4 (zinc finger)"/>
    <property type="match status" value="1"/>
</dbReference>
<accession>A0A9W7FX19</accession>
<gene>
    <name evidence="4" type="ORF">TrCOL_g9746</name>
</gene>
<keyword evidence="1" id="KW-0479">Metal-binding</keyword>
<protein>
    <recommendedName>
        <fullName evidence="3">RING-type domain-containing protein</fullName>
    </recommendedName>
</protein>
<keyword evidence="5" id="KW-1185">Reference proteome</keyword>
<evidence type="ECO:0000256" key="1">
    <source>
        <dbReference type="PROSITE-ProRule" id="PRU00175"/>
    </source>
</evidence>
<dbReference type="PROSITE" id="PS50089">
    <property type="entry name" value="ZF_RING_2"/>
    <property type="match status" value="1"/>
</dbReference>
<evidence type="ECO:0000313" key="4">
    <source>
        <dbReference type="EMBL" id="GMI20761.1"/>
    </source>
</evidence>
<sequence length="229" mass="23762">MGRDIVGYFVTAVNILTGGGPWVSSTDEASGVVGGSGGRPGGSGPLGLGNVGLGEARGLEVLQVALRSIMVAAFCSGLVRSAEPLTITTGYGEAGRRTKGERRVMRFVAAAVAGEIIVEGGKRGFRWAVRRLGERRWRRGEGGGEEEVETNTDGTPRDSGTTGTGGSSSSGRFACPICRCSANNLSFLKGCGHTGCWGCMVEGIGRTGRCPVCRAEGGERDVRLVEGYR</sequence>
<dbReference type="EMBL" id="BRYA01000520">
    <property type="protein sequence ID" value="GMI20761.1"/>
    <property type="molecule type" value="Genomic_DNA"/>
</dbReference>
<proteinExistence type="predicted"/>
<name>A0A9W7FX19_9STRA</name>
<dbReference type="SUPFAM" id="SSF57850">
    <property type="entry name" value="RING/U-box"/>
    <property type="match status" value="1"/>
</dbReference>
<evidence type="ECO:0000256" key="2">
    <source>
        <dbReference type="SAM" id="MobiDB-lite"/>
    </source>
</evidence>
<dbReference type="Proteomes" id="UP001165065">
    <property type="component" value="Unassembled WGS sequence"/>
</dbReference>
<feature type="domain" description="RING-type" evidence="3">
    <location>
        <begin position="175"/>
        <end position="214"/>
    </location>
</feature>
<keyword evidence="1" id="KW-0862">Zinc</keyword>
<dbReference type="AlphaFoldDB" id="A0A9W7FX19"/>
<dbReference type="SMART" id="SM00184">
    <property type="entry name" value="RING"/>
    <property type="match status" value="1"/>
</dbReference>
<feature type="region of interest" description="Disordered" evidence="2">
    <location>
        <begin position="139"/>
        <end position="170"/>
    </location>
</feature>
<organism evidence="4 5">
    <name type="scientific">Triparma columacea</name>
    <dbReference type="NCBI Taxonomy" id="722753"/>
    <lineage>
        <taxon>Eukaryota</taxon>
        <taxon>Sar</taxon>
        <taxon>Stramenopiles</taxon>
        <taxon>Ochrophyta</taxon>
        <taxon>Bolidophyceae</taxon>
        <taxon>Parmales</taxon>
        <taxon>Triparmaceae</taxon>
        <taxon>Triparma</taxon>
    </lineage>
</organism>
<keyword evidence="1" id="KW-0863">Zinc-finger</keyword>
<dbReference type="InterPro" id="IPR001841">
    <property type="entry name" value="Znf_RING"/>
</dbReference>
<dbReference type="GO" id="GO:0008270">
    <property type="term" value="F:zinc ion binding"/>
    <property type="evidence" value="ECO:0007669"/>
    <property type="project" value="UniProtKB-KW"/>
</dbReference>
<dbReference type="InterPro" id="IPR013083">
    <property type="entry name" value="Znf_RING/FYVE/PHD"/>
</dbReference>
<comment type="caution">
    <text evidence="4">The sequence shown here is derived from an EMBL/GenBank/DDBJ whole genome shotgun (WGS) entry which is preliminary data.</text>
</comment>
<evidence type="ECO:0000259" key="3">
    <source>
        <dbReference type="PROSITE" id="PS50089"/>
    </source>
</evidence>
<reference evidence="5" key="1">
    <citation type="journal article" date="2023" name="Commun. Biol.">
        <title>Genome analysis of Parmales, the sister group of diatoms, reveals the evolutionary specialization of diatoms from phago-mixotrophs to photoautotrophs.</title>
        <authorList>
            <person name="Ban H."/>
            <person name="Sato S."/>
            <person name="Yoshikawa S."/>
            <person name="Yamada K."/>
            <person name="Nakamura Y."/>
            <person name="Ichinomiya M."/>
            <person name="Sato N."/>
            <person name="Blanc-Mathieu R."/>
            <person name="Endo H."/>
            <person name="Kuwata A."/>
            <person name="Ogata H."/>
        </authorList>
    </citation>
    <scope>NUCLEOTIDE SEQUENCE [LARGE SCALE GENOMIC DNA]</scope>
</reference>